<protein>
    <recommendedName>
        <fullName evidence="4">N-acetylgalactosaminide beta-1,3-galactosyltransferase</fullName>
        <ecNumber evidence="4">2.4.1.122</ecNumber>
    </recommendedName>
</protein>
<organism evidence="14 15">
    <name type="scientific">Polarella glacialis</name>
    <name type="common">Dinoflagellate</name>
    <dbReference type="NCBI Taxonomy" id="89957"/>
    <lineage>
        <taxon>Eukaryota</taxon>
        <taxon>Sar</taxon>
        <taxon>Alveolata</taxon>
        <taxon>Dinophyceae</taxon>
        <taxon>Suessiales</taxon>
        <taxon>Suessiaceae</taxon>
        <taxon>Polarella</taxon>
    </lineage>
</organism>
<keyword evidence="11" id="KW-0472">Membrane</keyword>
<feature type="non-terminal residue" evidence="14">
    <location>
        <position position="745"/>
    </location>
</feature>
<evidence type="ECO:0000256" key="6">
    <source>
        <dbReference type="ARBA" id="ARBA00022679"/>
    </source>
</evidence>
<reference evidence="14" key="1">
    <citation type="submission" date="2021-02" db="EMBL/GenBank/DDBJ databases">
        <authorList>
            <person name="Dougan E. K."/>
            <person name="Rhodes N."/>
            <person name="Thang M."/>
            <person name="Chan C."/>
        </authorList>
    </citation>
    <scope>NUCLEOTIDE SEQUENCE</scope>
</reference>
<accession>A0A813L3X2</accession>
<gene>
    <name evidence="14" type="ORF">PGLA2088_LOCUS41651</name>
</gene>
<dbReference type="GO" id="GO:0000166">
    <property type="term" value="F:nucleotide binding"/>
    <property type="evidence" value="ECO:0007669"/>
    <property type="project" value="UniProtKB-KW"/>
</dbReference>
<dbReference type="Gene3D" id="3.90.550.50">
    <property type="match status" value="1"/>
</dbReference>
<dbReference type="PANTHER" id="PTHR23033">
    <property type="entry name" value="BETA1,3-GALACTOSYLTRANSFERASE"/>
    <property type="match status" value="1"/>
</dbReference>
<feature type="compositionally biased region" description="Low complexity" evidence="12">
    <location>
        <begin position="104"/>
        <end position="118"/>
    </location>
</feature>
<dbReference type="GO" id="GO:0016020">
    <property type="term" value="C:membrane"/>
    <property type="evidence" value="ECO:0007669"/>
    <property type="project" value="UniProtKB-SubCell"/>
</dbReference>
<feature type="region of interest" description="Disordered" evidence="12">
    <location>
        <begin position="96"/>
        <end position="124"/>
    </location>
</feature>
<dbReference type="Pfam" id="PF02434">
    <property type="entry name" value="Fringe"/>
    <property type="match status" value="1"/>
</dbReference>
<keyword evidence="8" id="KW-0547">Nucleotide-binding</keyword>
<proteinExistence type="inferred from homology"/>
<comment type="subcellular location">
    <subcellularLocation>
        <location evidence="1">Membrane</location>
        <topology evidence="1">Single-pass type II membrane protein</topology>
    </subcellularLocation>
</comment>
<evidence type="ECO:0000256" key="10">
    <source>
        <dbReference type="ARBA" id="ARBA00022989"/>
    </source>
</evidence>
<keyword evidence="7" id="KW-0812">Transmembrane</keyword>
<dbReference type="AlphaFoldDB" id="A0A813L3X2"/>
<evidence type="ECO:0000256" key="8">
    <source>
        <dbReference type="ARBA" id="ARBA00022741"/>
    </source>
</evidence>
<evidence type="ECO:0000256" key="2">
    <source>
        <dbReference type="ARBA" id="ARBA00004922"/>
    </source>
</evidence>
<dbReference type="InterPro" id="IPR003378">
    <property type="entry name" value="Fringe-like_glycosylTrfase"/>
</dbReference>
<feature type="compositionally biased region" description="Basic residues" evidence="12">
    <location>
        <begin position="495"/>
        <end position="505"/>
    </location>
</feature>
<comment type="pathway">
    <text evidence="2">Protein modification; protein glycosylation.</text>
</comment>
<evidence type="ECO:0000256" key="5">
    <source>
        <dbReference type="ARBA" id="ARBA00022676"/>
    </source>
</evidence>
<keyword evidence="9" id="KW-0735">Signal-anchor</keyword>
<dbReference type="GO" id="GO:0016263">
    <property type="term" value="F:glycoprotein-N-acetylgalactosamine 3-beta-galactosyltransferase activity"/>
    <property type="evidence" value="ECO:0007669"/>
    <property type="project" value="UniProtKB-EC"/>
</dbReference>
<sequence>MVAAANSTDAELGGLEDKYLTLAEYDDTIRGTLPPKPWRKAPARPLPDEVLVLVMASRSLQDRVTLLEGSWSGSSIRRVYLVDDWVQTAPRSLQWLPKSAMDSNNNNDNNDNNNENNNKSSGAAFSDYWDAQSRQLEFMSTHQTITDLDRRWMGETTGKSASSSAPASRTSFKWVLLADDDTWVQVPALLDFLTGRDPAAAVLFGFMLSDAHVLGYDYPCGGAGMLMSAAAYELLAPRLLGPECPLLAFNDLTLGFCAHSRGVPLVHHPGMYCAPDLNRAMRPQENLLDLQKAVAVHRLPAFGHFLDLVGTLKIMHGQSQALLQHRCLLVASTGDDSNPASPLDSRRFFWTVDAFADLVAACRAHAPLPVRAGALHLEFLLFGGGNAVAKYHDDRAVPLMAKPSSRAGRWPEWMEQLRRIPFTKEDVTWAAHWVSAPPRLSSRQIEATGLEVLAETAELDASKVRASFSKLQAAAPRGSWLSELKRAARALLAPRKGKGRGRRKFSSSAEETPQVSDDLGPGRRWLFLDFAPATTFVNMFETLRLLRSLSGLYHERAGEVGTESPYEDTRTAVDLGSEAPPPLAFAYEYFDLNVEQAAGLWINGVAAQRLLRCPPHHHPISLHPESHANDWETEEQRMHLLWHNAIAVDIFRTLRFCGVILLHAPRMVPHALTYLTYSTFRRPHNPSVASALSIGNIASREQMRAMSQLVTKRAARALHRRKAAENQRRIARPLQANRSATQVNH</sequence>
<dbReference type="PANTHER" id="PTHR23033:SF14">
    <property type="entry name" value="GLYCOPROTEIN-N-ACETYLGALACTOSAMINE 3-BETA-GALACTOSYLTRANSFERASE 1-RELATED"/>
    <property type="match status" value="1"/>
</dbReference>
<keyword evidence="6" id="KW-0808">Transferase</keyword>
<dbReference type="InterPro" id="IPR026050">
    <property type="entry name" value="C1GALT1/C1GALT1_chp1"/>
</dbReference>
<feature type="region of interest" description="Disordered" evidence="12">
    <location>
        <begin position="495"/>
        <end position="516"/>
    </location>
</feature>
<evidence type="ECO:0000256" key="3">
    <source>
        <dbReference type="ARBA" id="ARBA00006462"/>
    </source>
</evidence>
<evidence type="ECO:0000256" key="11">
    <source>
        <dbReference type="ARBA" id="ARBA00023136"/>
    </source>
</evidence>
<evidence type="ECO:0000256" key="7">
    <source>
        <dbReference type="ARBA" id="ARBA00022692"/>
    </source>
</evidence>
<evidence type="ECO:0000259" key="13">
    <source>
        <dbReference type="Pfam" id="PF02434"/>
    </source>
</evidence>
<evidence type="ECO:0000256" key="9">
    <source>
        <dbReference type="ARBA" id="ARBA00022968"/>
    </source>
</evidence>
<name>A0A813L3X2_POLGL</name>
<evidence type="ECO:0000256" key="1">
    <source>
        <dbReference type="ARBA" id="ARBA00004606"/>
    </source>
</evidence>
<dbReference type="Proteomes" id="UP000626109">
    <property type="component" value="Unassembled WGS sequence"/>
</dbReference>
<dbReference type="EMBL" id="CAJNNW010033940">
    <property type="protein sequence ID" value="CAE8720983.1"/>
    <property type="molecule type" value="Genomic_DNA"/>
</dbReference>
<dbReference type="EC" id="2.4.1.122" evidence="4"/>
<feature type="domain" description="Fringe-like glycosyltransferase" evidence="13">
    <location>
        <begin position="119"/>
        <end position="274"/>
    </location>
</feature>
<comment type="similarity">
    <text evidence="3">Belongs to the glycosyltransferase 31 family. Beta3-Gal-T subfamily.</text>
</comment>
<feature type="compositionally biased region" description="Polar residues" evidence="12">
    <location>
        <begin position="736"/>
        <end position="745"/>
    </location>
</feature>
<evidence type="ECO:0000256" key="4">
    <source>
        <dbReference type="ARBA" id="ARBA00012557"/>
    </source>
</evidence>
<feature type="compositionally biased region" description="Polar residues" evidence="12">
    <location>
        <begin position="506"/>
        <end position="515"/>
    </location>
</feature>
<feature type="region of interest" description="Disordered" evidence="12">
    <location>
        <begin position="721"/>
        <end position="745"/>
    </location>
</feature>
<comment type="caution">
    <text evidence="14">The sequence shown here is derived from an EMBL/GenBank/DDBJ whole genome shotgun (WGS) entry which is preliminary data.</text>
</comment>
<evidence type="ECO:0000313" key="14">
    <source>
        <dbReference type="EMBL" id="CAE8720983.1"/>
    </source>
</evidence>
<keyword evidence="10" id="KW-1133">Transmembrane helix</keyword>
<evidence type="ECO:0000256" key="12">
    <source>
        <dbReference type="SAM" id="MobiDB-lite"/>
    </source>
</evidence>
<evidence type="ECO:0000313" key="15">
    <source>
        <dbReference type="Proteomes" id="UP000626109"/>
    </source>
</evidence>
<keyword evidence="5" id="KW-0328">Glycosyltransferase</keyword>